<dbReference type="HOGENOM" id="CLU_071330_5_0_1"/>
<accession>D8PUP8</accession>
<organism evidence="2">
    <name type="scientific">Schizophyllum commune (strain H4-8 / FGSC 9210)</name>
    <name type="common">Split gill fungus</name>
    <dbReference type="NCBI Taxonomy" id="578458"/>
    <lineage>
        <taxon>Eukaryota</taxon>
        <taxon>Fungi</taxon>
        <taxon>Dikarya</taxon>
        <taxon>Basidiomycota</taxon>
        <taxon>Agaricomycotina</taxon>
        <taxon>Agaricomycetes</taxon>
        <taxon>Agaricomycetidae</taxon>
        <taxon>Agaricales</taxon>
        <taxon>Schizophyllaceae</taxon>
        <taxon>Schizophyllum</taxon>
    </lineage>
</organism>
<proteinExistence type="predicted"/>
<gene>
    <name evidence="1" type="ORF">SCHCODRAFT_81567</name>
</gene>
<dbReference type="InParanoid" id="D8PUP8"/>
<dbReference type="Gene3D" id="3.40.50.720">
    <property type="entry name" value="NAD(P)-binding Rossmann-like Domain"/>
    <property type="match status" value="1"/>
</dbReference>
<dbReference type="Proteomes" id="UP000007431">
    <property type="component" value="Unassembled WGS sequence"/>
</dbReference>
<evidence type="ECO:0000313" key="2">
    <source>
        <dbReference type="Proteomes" id="UP000007431"/>
    </source>
</evidence>
<evidence type="ECO:0008006" key="3">
    <source>
        <dbReference type="Google" id="ProtNLM"/>
    </source>
</evidence>
<evidence type="ECO:0000313" key="1">
    <source>
        <dbReference type="EMBL" id="EFJ01444.1"/>
    </source>
</evidence>
<dbReference type="eggNOG" id="ENOG502S03H">
    <property type="taxonomic scope" value="Eukaryota"/>
</dbReference>
<name>D8PUP8_SCHCM</name>
<dbReference type="OrthoDB" id="9975943at2759"/>
<dbReference type="KEGG" id="scm:SCHCO_02603985"/>
<sequence length="274" mass="29486">MHVILTGATGTIGLPVLHRCLETPSITRVSVLSRRPMEIPTGYGGRTYDASKAEVIVHNDFTQYDAGLLEKLKGARAVIWAQGVPQNDVKKGEYIRITYDSPMAAAKAFAPLAGPNDPFTFVHVSGEGADPTEKAWALFAKTKGRTERELLKLAADSAPTSSSPSQPTFRAYNVRPAAVCAGKLYPYPDRQRPLAYRVLGPIMTPALRVVSPGMLSPTDEIATVLVDLATGSLPEQFKADAAGKLKGEGIEAGGWTMRCHAIRQWAKLRGVVGM</sequence>
<dbReference type="SUPFAM" id="SSF51735">
    <property type="entry name" value="NAD(P)-binding Rossmann-fold domains"/>
    <property type="match status" value="1"/>
</dbReference>
<dbReference type="PANTHER" id="PTHR14097">
    <property type="entry name" value="OXIDOREDUCTASE HTATIP2"/>
    <property type="match status" value="1"/>
</dbReference>
<protein>
    <recommendedName>
        <fullName evidence="3">NAD(P)-binding domain-containing protein</fullName>
    </recommendedName>
</protein>
<dbReference type="OMA" id="AMGKYDK"/>
<dbReference type="InterPro" id="IPR036291">
    <property type="entry name" value="NAD(P)-bd_dom_sf"/>
</dbReference>
<keyword evidence="2" id="KW-1185">Reference proteome</keyword>
<reference evidence="1 2" key="1">
    <citation type="journal article" date="2010" name="Nat. Biotechnol.">
        <title>Genome sequence of the model mushroom Schizophyllum commune.</title>
        <authorList>
            <person name="Ohm R.A."/>
            <person name="de Jong J.F."/>
            <person name="Lugones L.G."/>
            <person name="Aerts A."/>
            <person name="Kothe E."/>
            <person name="Stajich J.E."/>
            <person name="de Vries R.P."/>
            <person name="Record E."/>
            <person name="Levasseur A."/>
            <person name="Baker S.E."/>
            <person name="Bartholomew K.A."/>
            <person name="Coutinho P.M."/>
            <person name="Erdmann S."/>
            <person name="Fowler T.J."/>
            <person name="Gathman A.C."/>
            <person name="Lombard V."/>
            <person name="Henrissat B."/>
            <person name="Knabe N."/>
            <person name="Kuees U."/>
            <person name="Lilly W.W."/>
            <person name="Lindquist E."/>
            <person name="Lucas S."/>
            <person name="Magnuson J.K."/>
            <person name="Piumi F."/>
            <person name="Raudaskoski M."/>
            <person name="Salamov A."/>
            <person name="Schmutz J."/>
            <person name="Schwarze F.W.M.R."/>
            <person name="vanKuyk P.A."/>
            <person name="Horton J.S."/>
            <person name="Grigoriev I.V."/>
            <person name="Woesten H.A.B."/>
        </authorList>
    </citation>
    <scope>NUCLEOTIDE SEQUENCE [LARGE SCALE GENOMIC DNA]</scope>
    <source>
        <strain evidence="2">H4-8 / FGSC 9210</strain>
    </source>
</reference>
<dbReference type="GeneID" id="9586944"/>
<dbReference type="RefSeq" id="XP_003036346.1">
    <property type="nucleotide sequence ID" value="XM_003036300.1"/>
</dbReference>
<dbReference type="AlphaFoldDB" id="D8PUP8"/>
<dbReference type="VEuPathDB" id="FungiDB:SCHCODRAFT_02603985"/>
<dbReference type="STRING" id="578458.D8PUP8"/>
<dbReference type="EMBL" id="GL377303">
    <property type="protein sequence ID" value="EFJ01444.1"/>
    <property type="molecule type" value="Genomic_DNA"/>
</dbReference>
<dbReference type="PANTHER" id="PTHR14097:SF8">
    <property type="entry name" value="NAD(P)-BINDING DOMAIN-CONTAINING PROTEIN"/>
    <property type="match status" value="1"/>
</dbReference>